<feature type="site" description="Important for activity" evidence="8">
    <location>
        <position position="6"/>
    </location>
</feature>
<dbReference type="HAMAP" id="MF_02220">
    <property type="entry name" value="XylB"/>
    <property type="match status" value="1"/>
</dbReference>
<keyword evidence="5 8" id="KW-0418">Kinase</keyword>
<evidence type="ECO:0000313" key="13">
    <source>
        <dbReference type="EMBL" id="GEO36696.1"/>
    </source>
</evidence>
<comment type="catalytic activity">
    <reaction evidence="8 10">
        <text>D-xylulose + ATP = D-xylulose 5-phosphate + ADP + H(+)</text>
        <dbReference type="Rhea" id="RHEA:10964"/>
        <dbReference type="ChEBI" id="CHEBI:15378"/>
        <dbReference type="ChEBI" id="CHEBI:17140"/>
        <dbReference type="ChEBI" id="CHEBI:30616"/>
        <dbReference type="ChEBI" id="CHEBI:57737"/>
        <dbReference type="ChEBI" id="CHEBI:456216"/>
        <dbReference type="EC" id="2.7.1.17"/>
    </reaction>
</comment>
<evidence type="ECO:0000256" key="10">
    <source>
        <dbReference type="RuleBase" id="RU364073"/>
    </source>
</evidence>
<dbReference type="AlphaFoldDB" id="A0A512DJN8"/>
<keyword evidence="3 8" id="KW-0808">Transferase</keyword>
<dbReference type="Pfam" id="PF02782">
    <property type="entry name" value="FGGY_C"/>
    <property type="match status" value="1"/>
</dbReference>
<feature type="binding site" evidence="8">
    <location>
        <begin position="79"/>
        <end position="80"/>
    </location>
    <ligand>
        <name>substrate</name>
    </ligand>
</feature>
<accession>A0A512DJN8</accession>
<dbReference type="Gene3D" id="3.30.420.40">
    <property type="match status" value="2"/>
</dbReference>
<evidence type="ECO:0000256" key="1">
    <source>
        <dbReference type="ARBA" id="ARBA00009156"/>
    </source>
</evidence>
<keyword evidence="4 8" id="KW-0547">Nucleotide-binding</keyword>
<dbReference type="GO" id="GO:0042732">
    <property type="term" value="P:D-xylose metabolic process"/>
    <property type="evidence" value="ECO:0007669"/>
    <property type="project" value="UniProtKB-KW"/>
</dbReference>
<dbReference type="EMBL" id="BJYZ01000003">
    <property type="protein sequence ID" value="GEO36696.1"/>
    <property type="molecule type" value="Genomic_DNA"/>
</dbReference>
<keyword evidence="7 8" id="KW-0119">Carbohydrate metabolism</keyword>
<evidence type="ECO:0000259" key="11">
    <source>
        <dbReference type="Pfam" id="PF00370"/>
    </source>
</evidence>
<dbReference type="PROSITE" id="PS00933">
    <property type="entry name" value="FGGY_KINASES_1"/>
    <property type="match status" value="1"/>
</dbReference>
<dbReference type="InterPro" id="IPR043129">
    <property type="entry name" value="ATPase_NBD"/>
</dbReference>
<dbReference type="InterPro" id="IPR018483">
    <property type="entry name" value="Carb_kinase_FGGY_CS"/>
</dbReference>
<evidence type="ECO:0000256" key="6">
    <source>
        <dbReference type="ARBA" id="ARBA00022840"/>
    </source>
</evidence>
<dbReference type="GO" id="GO:0005524">
    <property type="term" value="F:ATP binding"/>
    <property type="evidence" value="ECO:0007669"/>
    <property type="project" value="UniProtKB-UniRule"/>
</dbReference>
<dbReference type="PANTHER" id="PTHR43095">
    <property type="entry name" value="SUGAR KINASE"/>
    <property type="match status" value="1"/>
</dbReference>
<evidence type="ECO:0000256" key="2">
    <source>
        <dbReference type="ARBA" id="ARBA00022629"/>
    </source>
</evidence>
<dbReference type="NCBIfam" id="TIGR01312">
    <property type="entry name" value="XylB"/>
    <property type="match status" value="1"/>
</dbReference>
<dbReference type="InterPro" id="IPR018485">
    <property type="entry name" value="FGGY_C"/>
</dbReference>
<proteinExistence type="inferred from homology"/>
<dbReference type="PIRSF" id="PIRSF000538">
    <property type="entry name" value="GlpK"/>
    <property type="match status" value="1"/>
</dbReference>
<comment type="similarity">
    <text evidence="1 8 9">Belongs to the FGGY kinase family.</text>
</comment>
<feature type="active site" description="Proton acceptor" evidence="8">
    <location>
        <position position="236"/>
    </location>
</feature>
<dbReference type="GO" id="GO:0004856">
    <property type="term" value="F:D-xylulokinase activity"/>
    <property type="evidence" value="ECO:0007669"/>
    <property type="project" value="UniProtKB-UniRule"/>
</dbReference>
<name>A0A512DJN8_9PROT</name>
<protein>
    <recommendedName>
        <fullName evidence="8 10">Xylulose kinase</fullName>
        <shortName evidence="8 10">Xylulokinase</shortName>
        <ecNumber evidence="8 10">2.7.1.17</ecNumber>
    </recommendedName>
</protein>
<dbReference type="CDD" id="cd07808">
    <property type="entry name" value="ASKHA_NBD_FGGY_EcXK-like"/>
    <property type="match status" value="1"/>
</dbReference>
<evidence type="ECO:0000256" key="7">
    <source>
        <dbReference type="ARBA" id="ARBA00023277"/>
    </source>
</evidence>
<gene>
    <name evidence="8 10" type="primary">xylB</name>
    <name evidence="13" type="ORF">SAE02_08440</name>
</gene>
<sequence length="491" mass="52009">MYLGIDLGTSGVKAVLVDHDQTVVAQATAPLTVSRPRPLWSEQDPESWWQATNSAVTELRRCYPRDMAEVTGIGLSGQMHGATLLDGRDRVLRPAILWNDGRSGAECAELTRRVPELPRIAGNLAMPGFTAPKLLWVAEHEPEIFGQIAKVLLPKDYIRLRMTGRYASDMSDSAGTLWLDVAGRRWSPELLDATGLDEDEMPELFEGTEPTGLLLPEVASAWGLGDAVEVAGGAGDNAAGAAGVGVLKPGSAFLSLGTSGVLFVANAGFAPNPDRGVHAFCHCFPGLWHQMSVILSAASCLTWVTRLTGAAGESQLLAEVEAAGRSTGSLLFLPYLSGERTPHNDPHAKGVFFGLTHEHTRADLARAVLEGVAYAFADGQGVLGEAGTEITSVSVIGGGARSRLWGGILADVLGRPLTYHAGGDVGPAFGAARLGRLAVTGEDPLTVCTPPDSDFVSEPDPEASERHAAKLALYRGLYRNLQEMFRVQAST</sequence>
<keyword evidence="6 8" id="KW-0067">ATP-binding</keyword>
<dbReference type="InterPro" id="IPR018484">
    <property type="entry name" value="FGGY_N"/>
</dbReference>
<dbReference type="GO" id="GO:0005998">
    <property type="term" value="P:xylulose catabolic process"/>
    <property type="evidence" value="ECO:0007669"/>
    <property type="project" value="UniProtKB-UniRule"/>
</dbReference>
<evidence type="ECO:0000256" key="3">
    <source>
        <dbReference type="ARBA" id="ARBA00022679"/>
    </source>
</evidence>
<dbReference type="InterPro" id="IPR006000">
    <property type="entry name" value="Xylulokinase"/>
</dbReference>
<dbReference type="PANTHER" id="PTHR43095:SF6">
    <property type="entry name" value="XYLULOSE KINASE"/>
    <property type="match status" value="1"/>
</dbReference>
<feature type="domain" description="Carbohydrate kinase FGGY C-terminal" evidence="12">
    <location>
        <begin position="253"/>
        <end position="437"/>
    </location>
</feature>
<dbReference type="InterPro" id="IPR050406">
    <property type="entry name" value="FGGY_Carb_Kinase"/>
</dbReference>
<dbReference type="InterPro" id="IPR000577">
    <property type="entry name" value="Carb_kinase_FGGY"/>
</dbReference>
<keyword evidence="14" id="KW-1185">Reference proteome</keyword>
<comment type="caution">
    <text evidence="13">The sequence shown here is derived from an EMBL/GenBank/DDBJ whole genome shotgun (WGS) entry which is preliminary data.</text>
</comment>
<reference evidence="13 14" key="1">
    <citation type="submission" date="2019-07" db="EMBL/GenBank/DDBJ databases">
        <title>Whole genome shotgun sequence of Skermanella aerolata NBRC 106429.</title>
        <authorList>
            <person name="Hosoyama A."/>
            <person name="Uohara A."/>
            <person name="Ohji S."/>
            <person name="Ichikawa N."/>
        </authorList>
    </citation>
    <scope>NUCLEOTIDE SEQUENCE [LARGE SCALE GENOMIC DNA]</scope>
    <source>
        <strain evidence="13 14">NBRC 106429</strain>
    </source>
</reference>
<dbReference type="PROSITE" id="PS00445">
    <property type="entry name" value="FGGY_KINASES_2"/>
    <property type="match status" value="1"/>
</dbReference>
<evidence type="ECO:0000256" key="4">
    <source>
        <dbReference type="ARBA" id="ARBA00022741"/>
    </source>
</evidence>
<dbReference type="RefSeq" id="WP_044426400.1">
    <property type="nucleotide sequence ID" value="NZ_BJYZ01000003.1"/>
</dbReference>
<evidence type="ECO:0000256" key="5">
    <source>
        <dbReference type="ARBA" id="ARBA00022777"/>
    </source>
</evidence>
<dbReference type="Pfam" id="PF00370">
    <property type="entry name" value="FGGY_N"/>
    <property type="match status" value="1"/>
</dbReference>
<evidence type="ECO:0000259" key="12">
    <source>
        <dbReference type="Pfam" id="PF02782"/>
    </source>
</evidence>
<evidence type="ECO:0000313" key="14">
    <source>
        <dbReference type="Proteomes" id="UP000321523"/>
    </source>
</evidence>
<evidence type="ECO:0000256" key="9">
    <source>
        <dbReference type="RuleBase" id="RU003733"/>
    </source>
</evidence>
<dbReference type="OrthoDB" id="9805576at2"/>
<dbReference type="EC" id="2.7.1.17" evidence="8 10"/>
<evidence type="ECO:0000256" key="8">
    <source>
        <dbReference type="HAMAP-Rule" id="MF_02220"/>
    </source>
</evidence>
<keyword evidence="2 8" id="KW-0859">Xylose metabolism</keyword>
<feature type="domain" description="Carbohydrate kinase FGGY N-terminal" evidence="11">
    <location>
        <begin position="1"/>
        <end position="243"/>
    </location>
</feature>
<dbReference type="Proteomes" id="UP000321523">
    <property type="component" value="Unassembled WGS sequence"/>
</dbReference>
<dbReference type="SUPFAM" id="SSF53067">
    <property type="entry name" value="Actin-like ATPase domain"/>
    <property type="match status" value="2"/>
</dbReference>
<organism evidence="13 14">
    <name type="scientific">Skermanella aerolata</name>
    <dbReference type="NCBI Taxonomy" id="393310"/>
    <lineage>
        <taxon>Bacteria</taxon>
        <taxon>Pseudomonadati</taxon>
        <taxon>Pseudomonadota</taxon>
        <taxon>Alphaproteobacteria</taxon>
        <taxon>Rhodospirillales</taxon>
        <taxon>Azospirillaceae</taxon>
        <taxon>Skermanella</taxon>
    </lineage>
</organism>
<comment type="function">
    <text evidence="8">Catalyzes the phosphorylation of D-xylulose to D-xylulose 5-phosphate.</text>
</comment>